<dbReference type="EC" id="2.3.1.-" evidence="5"/>
<keyword evidence="5" id="KW-0614">Plasmid</keyword>
<evidence type="ECO:0000313" key="5">
    <source>
        <dbReference type="EMBL" id="WBA16383.1"/>
    </source>
</evidence>
<feature type="region of interest" description="Disordered" evidence="3">
    <location>
        <begin position="126"/>
        <end position="149"/>
    </location>
</feature>
<dbReference type="PANTHER" id="PTHR43877:SF1">
    <property type="entry name" value="ACETYLTRANSFERASE"/>
    <property type="match status" value="1"/>
</dbReference>
<feature type="compositionally biased region" description="Basic and acidic residues" evidence="3">
    <location>
        <begin position="131"/>
        <end position="143"/>
    </location>
</feature>
<dbReference type="Proteomes" id="UP001164676">
    <property type="component" value="Plasmid unnamed"/>
</dbReference>
<dbReference type="InterPro" id="IPR050832">
    <property type="entry name" value="Bact_Acetyltransf"/>
</dbReference>
<dbReference type="PROSITE" id="PS51186">
    <property type="entry name" value="GNAT"/>
    <property type="match status" value="1"/>
</dbReference>
<dbReference type="InterPro" id="IPR000182">
    <property type="entry name" value="GNAT_dom"/>
</dbReference>
<evidence type="ECO:0000256" key="2">
    <source>
        <dbReference type="ARBA" id="ARBA00023315"/>
    </source>
</evidence>
<reference evidence="5" key="1">
    <citation type="submission" date="2022-09" db="EMBL/GenBank/DDBJ databases">
        <authorList>
            <person name="Li Z.-J."/>
        </authorList>
    </citation>
    <scope>NUCLEOTIDE SEQUENCE</scope>
    <source>
        <strain evidence="5">TGB10</strain>
        <plasmid evidence="5">unnamed</plasmid>
    </source>
</reference>
<organism evidence="5 6">
    <name type="scientific">Salinivibrio proteolyticus</name>
    <dbReference type="NCBI Taxonomy" id="334715"/>
    <lineage>
        <taxon>Bacteria</taxon>
        <taxon>Pseudomonadati</taxon>
        <taxon>Pseudomonadota</taxon>
        <taxon>Gammaproteobacteria</taxon>
        <taxon>Vibrionales</taxon>
        <taxon>Vibrionaceae</taxon>
        <taxon>Salinivibrio</taxon>
    </lineage>
</organism>
<evidence type="ECO:0000259" key="4">
    <source>
        <dbReference type="PROSITE" id="PS51186"/>
    </source>
</evidence>
<name>A0ABY7LGQ7_9GAMM</name>
<dbReference type="EMBL" id="CP114585">
    <property type="protein sequence ID" value="WBA16383.1"/>
    <property type="molecule type" value="Genomic_DNA"/>
</dbReference>
<keyword evidence="1 5" id="KW-0808">Transferase</keyword>
<sequence length="149" mass="17015">MDVRRFIETDREALRNIYFESRRNAFGWLDPDSVGLSDFDRDTEDEAIWVAEREGSLIGFVSIYEPENFIHNLFVRPSWIGRGCGSELLTTCLKQLGRPARLKCIAENTKALAFYEARGWNTVGEGVNEEGTGKTHEDPRHAWASDLMT</sequence>
<dbReference type="RefSeq" id="WP_269598733.1">
    <property type="nucleotide sequence ID" value="NZ_CP114585.1"/>
</dbReference>
<protein>
    <submittedName>
        <fullName evidence="5">GNAT family N-acetyltransferase</fullName>
        <ecNumber evidence="5">2.3.1.-</ecNumber>
    </submittedName>
</protein>
<dbReference type="PANTHER" id="PTHR43877">
    <property type="entry name" value="AMINOALKYLPHOSPHONATE N-ACETYLTRANSFERASE-RELATED-RELATED"/>
    <property type="match status" value="1"/>
</dbReference>
<dbReference type="Pfam" id="PF00583">
    <property type="entry name" value="Acetyltransf_1"/>
    <property type="match status" value="1"/>
</dbReference>
<dbReference type="GO" id="GO:0016746">
    <property type="term" value="F:acyltransferase activity"/>
    <property type="evidence" value="ECO:0007669"/>
    <property type="project" value="UniProtKB-KW"/>
</dbReference>
<feature type="domain" description="N-acetyltransferase" evidence="4">
    <location>
        <begin position="1"/>
        <end position="149"/>
    </location>
</feature>
<dbReference type="Gene3D" id="3.40.630.30">
    <property type="match status" value="1"/>
</dbReference>
<evidence type="ECO:0000256" key="1">
    <source>
        <dbReference type="ARBA" id="ARBA00022679"/>
    </source>
</evidence>
<keyword evidence="6" id="KW-1185">Reference proteome</keyword>
<geneLocation type="plasmid" evidence="5 6">
    <name>unnamed</name>
</geneLocation>
<evidence type="ECO:0000256" key="3">
    <source>
        <dbReference type="SAM" id="MobiDB-lite"/>
    </source>
</evidence>
<dbReference type="SUPFAM" id="SSF55729">
    <property type="entry name" value="Acyl-CoA N-acyltransferases (Nat)"/>
    <property type="match status" value="1"/>
</dbReference>
<gene>
    <name evidence="5" type="ORF">N7E60_16750</name>
</gene>
<evidence type="ECO:0000313" key="6">
    <source>
        <dbReference type="Proteomes" id="UP001164676"/>
    </source>
</evidence>
<keyword evidence="2 5" id="KW-0012">Acyltransferase</keyword>
<accession>A0ABY7LGQ7</accession>
<proteinExistence type="predicted"/>
<dbReference type="InterPro" id="IPR016181">
    <property type="entry name" value="Acyl_CoA_acyltransferase"/>
</dbReference>
<dbReference type="CDD" id="cd04301">
    <property type="entry name" value="NAT_SF"/>
    <property type="match status" value="1"/>
</dbReference>